<dbReference type="InterPro" id="IPR051013">
    <property type="entry name" value="MBL_superfamily_lactonases"/>
</dbReference>
<name>A0A518CAT9_9BACT</name>
<dbReference type="InterPro" id="IPR001279">
    <property type="entry name" value="Metallo-B-lactamas"/>
</dbReference>
<accession>A0A518CAT9</accession>
<feature type="domain" description="Metallo-beta-lactamase" evidence="5">
    <location>
        <begin position="48"/>
        <end position="256"/>
    </location>
</feature>
<dbReference type="Gene3D" id="3.60.15.10">
    <property type="entry name" value="Ribonuclease Z/Hydroxyacylglutathione hydrolase-like"/>
    <property type="match status" value="1"/>
</dbReference>
<dbReference type="EMBL" id="CP036289">
    <property type="protein sequence ID" value="QDU76345.1"/>
    <property type="molecule type" value="Genomic_DNA"/>
</dbReference>
<dbReference type="Pfam" id="PF00753">
    <property type="entry name" value="Lactamase_B"/>
    <property type="match status" value="1"/>
</dbReference>
<protein>
    <submittedName>
        <fullName evidence="6">Putative quorum-quenching lactonase YtnP</fullName>
        <ecNumber evidence="6">3.1.1.-</ecNumber>
    </submittedName>
</protein>
<evidence type="ECO:0000256" key="3">
    <source>
        <dbReference type="ARBA" id="ARBA00022801"/>
    </source>
</evidence>
<dbReference type="PANTHER" id="PTHR42978:SF6">
    <property type="entry name" value="QUORUM-QUENCHING LACTONASE YTNP-RELATED"/>
    <property type="match status" value="1"/>
</dbReference>
<organism evidence="6 7">
    <name type="scientific">Bremerella volcania</name>
    <dbReference type="NCBI Taxonomy" id="2527984"/>
    <lineage>
        <taxon>Bacteria</taxon>
        <taxon>Pseudomonadati</taxon>
        <taxon>Planctomycetota</taxon>
        <taxon>Planctomycetia</taxon>
        <taxon>Pirellulales</taxon>
        <taxon>Pirellulaceae</taxon>
        <taxon>Bremerella</taxon>
    </lineage>
</organism>
<evidence type="ECO:0000256" key="1">
    <source>
        <dbReference type="ARBA" id="ARBA00007749"/>
    </source>
</evidence>
<keyword evidence="3 6" id="KW-0378">Hydrolase</keyword>
<gene>
    <name evidence="6" type="primary">ytnP</name>
    <name evidence="6" type="ORF">Pan97_33930</name>
</gene>
<dbReference type="GO" id="GO:0016787">
    <property type="term" value="F:hydrolase activity"/>
    <property type="evidence" value="ECO:0007669"/>
    <property type="project" value="UniProtKB-KW"/>
</dbReference>
<keyword evidence="7" id="KW-1185">Reference proteome</keyword>
<evidence type="ECO:0000313" key="6">
    <source>
        <dbReference type="EMBL" id="QDU76345.1"/>
    </source>
</evidence>
<dbReference type="AlphaFoldDB" id="A0A518CAT9"/>
<evidence type="ECO:0000259" key="5">
    <source>
        <dbReference type="SMART" id="SM00849"/>
    </source>
</evidence>
<comment type="similarity">
    <text evidence="1">Belongs to the metallo-beta-lactamase superfamily.</text>
</comment>
<dbReference type="RefSeq" id="WP_144974390.1">
    <property type="nucleotide sequence ID" value="NZ_CP036289.1"/>
</dbReference>
<evidence type="ECO:0000256" key="2">
    <source>
        <dbReference type="ARBA" id="ARBA00022723"/>
    </source>
</evidence>
<dbReference type="InterPro" id="IPR036866">
    <property type="entry name" value="RibonucZ/Hydroxyglut_hydro"/>
</dbReference>
<keyword evidence="2" id="KW-0479">Metal-binding</keyword>
<dbReference type="SMART" id="SM00849">
    <property type="entry name" value="Lactamase_B"/>
    <property type="match status" value="1"/>
</dbReference>
<dbReference type="SUPFAM" id="SSF56281">
    <property type="entry name" value="Metallo-hydrolase/oxidoreductase"/>
    <property type="match status" value="1"/>
</dbReference>
<dbReference type="GO" id="GO:0046872">
    <property type="term" value="F:metal ion binding"/>
    <property type="evidence" value="ECO:0007669"/>
    <property type="project" value="UniProtKB-KW"/>
</dbReference>
<dbReference type="Proteomes" id="UP000318626">
    <property type="component" value="Chromosome"/>
</dbReference>
<proteinExistence type="inferred from homology"/>
<dbReference type="EC" id="3.1.1.-" evidence="6"/>
<sequence>MIQVGKWQIDIVSGGRFLHDGGVLFGIVPKSIWQTVQPADSQNLVPLAMNCVLARSDSHCVLIDTGHGSKLSPLDRKSHGLLPGWPLLDELAGLGVTPQQVDHVVLSHLHWDHSGGATSKVNGSIQSTFPSAQYVVNRQEWADATSGQVERSGGYMPADFLPLDESGQLRLVDHLEEVVPGIQVLQTGGHTLGHQAVLVESKGNGLIYLGDIGPTSHHIRKLWCTSYDLDLIRTREVKKQLFDFAAQNSYRVVWNHDVDVPVSRIAVHPKREYLVEI</sequence>
<dbReference type="OrthoDB" id="9802897at2"/>
<dbReference type="PANTHER" id="PTHR42978">
    <property type="entry name" value="QUORUM-QUENCHING LACTONASE YTNP-RELATED-RELATED"/>
    <property type="match status" value="1"/>
</dbReference>
<keyword evidence="4" id="KW-0862">Zinc</keyword>
<reference evidence="7" key="1">
    <citation type="submission" date="2019-02" db="EMBL/GenBank/DDBJ databases">
        <title>Deep-cultivation of Planctomycetes and their phenomic and genomic characterization uncovers novel biology.</title>
        <authorList>
            <person name="Wiegand S."/>
            <person name="Jogler M."/>
            <person name="Boedeker C."/>
            <person name="Pinto D."/>
            <person name="Vollmers J."/>
            <person name="Rivas-Marin E."/>
            <person name="Kohn T."/>
            <person name="Peeters S.H."/>
            <person name="Heuer A."/>
            <person name="Rast P."/>
            <person name="Oberbeckmann S."/>
            <person name="Bunk B."/>
            <person name="Jeske O."/>
            <person name="Meyerdierks A."/>
            <person name="Storesund J.E."/>
            <person name="Kallscheuer N."/>
            <person name="Luecker S."/>
            <person name="Lage O.M."/>
            <person name="Pohl T."/>
            <person name="Merkel B.J."/>
            <person name="Hornburger P."/>
            <person name="Mueller R.-W."/>
            <person name="Bruemmer F."/>
            <person name="Labrenz M."/>
            <person name="Spormann A.M."/>
            <person name="Op den Camp H."/>
            <person name="Overmann J."/>
            <person name="Amann R."/>
            <person name="Jetten M.S.M."/>
            <person name="Mascher T."/>
            <person name="Medema M.H."/>
            <person name="Devos D.P."/>
            <person name="Kaster A.-K."/>
            <person name="Ovreas L."/>
            <person name="Rohde M."/>
            <person name="Galperin M.Y."/>
            <person name="Jogler C."/>
        </authorList>
    </citation>
    <scope>NUCLEOTIDE SEQUENCE [LARGE SCALE GENOMIC DNA]</scope>
    <source>
        <strain evidence="7">Pan97</strain>
    </source>
</reference>
<evidence type="ECO:0000313" key="7">
    <source>
        <dbReference type="Proteomes" id="UP000318626"/>
    </source>
</evidence>
<dbReference type="KEGG" id="bvo:Pan97_33930"/>
<evidence type="ECO:0000256" key="4">
    <source>
        <dbReference type="ARBA" id="ARBA00022833"/>
    </source>
</evidence>